<dbReference type="CDD" id="cd00180">
    <property type="entry name" value="PKc"/>
    <property type="match status" value="1"/>
</dbReference>
<organism evidence="3 4">
    <name type="scientific">Cerrena zonata</name>
    <dbReference type="NCBI Taxonomy" id="2478898"/>
    <lineage>
        <taxon>Eukaryota</taxon>
        <taxon>Fungi</taxon>
        <taxon>Dikarya</taxon>
        <taxon>Basidiomycota</taxon>
        <taxon>Agaricomycotina</taxon>
        <taxon>Agaricomycetes</taxon>
        <taxon>Polyporales</taxon>
        <taxon>Cerrenaceae</taxon>
        <taxon>Cerrena</taxon>
    </lineage>
</organism>
<gene>
    <name evidence="3" type="ORF">QCA50_017357</name>
</gene>
<name>A0AAW0FSH5_9APHY</name>
<dbReference type="InterPro" id="IPR011009">
    <property type="entry name" value="Kinase-like_dom_sf"/>
</dbReference>
<dbReference type="Gene3D" id="1.10.510.10">
    <property type="entry name" value="Transferase(Phosphotransferase) domain 1"/>
    <property type="match status" value="1"/>
</dbReference>
<dbReference type="GO" id="GO:0004674">
    <property type="term" value="F:protein serine/threonine kinase activity"/>
    <property type="evidence" value="ECO:0007669"/>
    <property type="project" value="TreeGrafter"/>
</dbReference>
<dbReference type="AlphaFoldDB" id="A0AAW0FSH5"/>
<comment type="caution">
    <text evidence="3">The sequence shown here is derived from an EMBL/GenBank/DDBJ whole genome shotgun (WGS) entry which is preliminary data.</text>
</comment>
<dbReference type="GO" id="GO:0005524">
    <property type="term" value="F:ATP binding"/>
    <property type="evidence" value="ECO:0007669"/>
    <property type="project" value="InterPro"/>
</dbReference>
<keyword evidence="4" id="KW-1185">Reference proteome</keyword>
<dbReference type="Pfam" id="PF00069">
    <property type="entry name" value="Pkinase"/>
    <property type="match status" value="1"/>
</dbReference>
<dbReference type="InterPro" id="IPR000719">
    <property type="entry name" value="Prot_kinase_dom"/>
</dbReference>
<feature type="domain" description="Protein kinase" evidence="2">
    <location>
        <begin position="405"/>
        <end position="656"/>
    </location>
</feature>
<dbReference type="PANTHER" id="PTHR44167:SF18">
    <property type="entry name" value="PROTEIN KINASE DOMAIN-CONTAINING PROTEIN"/>
    <property type="match status" value="1"/>
</dbReference>
<dbReference type="SUPFAM" id="SSF56112">
    <property type="entry name" value="Protein kinase-like (PK-like)"/>
    <property type="match status" value="1"/>
</dbReference>
<dbReference type="GO" id="GO:0005634">
    <property type="term" value="C:nucleus"/>
    <property type="evidence" value="ECO:0007669"/>
    <property type="project" value="TreeGrafter"/>
</dbReference>
<protein>
    <recommendedName>
        <fullName evidence="2">Protein kinase domain-containing protein</fullName>
    </recommendedName>
</protein>
<accession>A0AAW0FSH5</accession>
<reference evidence="3 4" key="1">
    <citation type="submission" date="2022-09" db="EMBL/GenBank/DDBJ databases">
        <authorList>
            <person name="Palmer J.M."/>
        </authorList>
    </citation>
    <scope>NUCLEOTIDE SEQUENCE [LARGE SCALE GENOMIC DNA]</scope>
    <source>
        <strain evidence="3 4">DSM 7382</strain>
    </source>
</reference>
<feature type="compositionally biased region" description="Polar residues" evidence="1">
    <location>
        <begin position="158"/>
        <end position="187"/>
    </location>
</feature>
<proteinExistence type="predicted"/>
<dbReference type="PROSITE" id="PS50011">
    <property type="entry name" value="PROTEIN_KINASE_DOM"/>
    <property type="match status" value="1"/>
</dbReference>
<sequence>MNSVPASTSVPYSFRPSIGQYQESNYLMALVRLIDSIPPALLRALRCILPNSLHLIALRLALWLPGITDDSPMLAGRIDRYVALKRGLPPPPAFLPHTQHSIASLVGIHTRGSTVQTIATGIFTTSPSPSRPVDNIFSRPSPFPPLLSSIPPSPVSSDTSYDMNNSWSSTAPDSPSELSSDFANSPPSRIVPDVPLHPPGLPISHHIQNRTESSNLDGEPLSLNPTPPSDLPRILAPLFGTVDDSIPKANKGKERATDVPPPQHLDYLDSLHPIAPIAGPSALASNRLSIEAPTGYNEPYRSYGTAEDAQLNVFDPSLWRYGRSPGYASDQANGIYAAELSRHSPHSQSPEPAQKFIVGDDGWPVPEAEYNNAPPPPMSAYAPLPDLGPPPCRIPHNLNFMGYHFVVKGQLDEGGFGRVVLAELNCSPYQTPNVHYAIKITCKRHQYGNMGGPGRDGLFLERDVMMKADRENSKFLNKLYMAWDDSDHVYFVMPLHQGNLFQWIYDFKDYQPWYNDQMPIITAQLVHGLKQLWDLGYLHRDIKPANVLRDEDGNFILCDFGIAIPINHDPCLRIGSTAYMAPEILDSDETSVKYTPASDIWSLGVVLVEMHLASPMNGRDDFEDIKDPALNLLQGMLQKDPERRFKMDQILNHPYIANLSTTTEPSNVQAGAMRNPAETPRIYVMPQECPAISGSHSGTAIQEGLTEDLYGDKHAYCYVSPYLLSR</sequence>
<evidence type="ECO:0000256" key="1">
    <source>
        <dbReference type="SAM" id="MobiDB-lite"/>
    </source>
</evidence>
<dbReference type="EMBL" id="JASBNA010000057">
    <property type="protein sequence ID" value="KAK7679645.1"/>
    <property type="molecule type" value="Genomic_DNA"/>
</dbReference>
<dbReference type="SMART" id="SM00220">
    <property type="entry name" value="S_TKc"/>
    <property type="match status" value="1"/>
</dbReference>
<evidence type="ECO:0000313" key="3">
    <source>
        <dbReference type="EMBL" id="KAK7679645.1"/>
    </source>
</evidence>
<dbReference type="GO" id="GO:0044773">
    <property type="term" value="P:mitotic DNA damage checkpoint signaling"/>
    <property type="evidence" value="ECO:0007669"/>
    <property type="project" value="TreeGrafter"/>
</dbReference>
<dbReference type="GO" id="GO:0005737">
    <property type="term" value="C:cytoplasm"/>
    <property type="evidence" value="ECO:0007669"/>
    <property type="project" value="TreeGrafter"/>
</dbReference>
<dbReference type="Proteomes" id="UP001385951">
    <property type="component" value="Unassembled WGS sequence"/>
</dbReference>
<evidence type="ECO:0000313" key="4">
    <source>
        <dbReference type="Proteomes" id="UP001385951"/>
    </source>
</evidence>
<dbReference type="PANTHER" id="PTHR44167">
    <property type="entry name" value="OVARIAN-SPECIFIC SERINE/THREONINE-PROTEIN KINASE LOK-RELATED"/>
    <property type="match status" value="1"/>
</dbReference>
<evidence type="ECO:0000259" key="2">
    <source>
        <dbReference type="PROSITE" id="PS50011"/>
    </source>
</evidence>
<dbReference type="Gene3D" id="3.30.200.20">
    <property type="entry name" value="Phosphorylase Kinase, domain 1"/>
    <property type="match status" value="1"/>
</dbReference>
<feature type="region of interest" description="Disordered" evidence="1">
    <location>
        <begin position="148"/>
        <end position="206"/>
    </location>
</feature>